<proteinExistence type="predicted"/>
<sequence length="195" mass="22492">MKPIEAVIGVHQVEVIIEDNNANQRYSNSKFQITVNADISSFYESQLKGSILFDDFQKSKKFQKIGNIEARAKISRTGRITITFDQNLKILNNFLQKLQNSIDIIEWDMMVVNFKMYFLFYDVTEKLIMNEGYQIKFQIPPQISQSLENQIRNLGAATSVTLKSLLGSNFIINILMQFISFLSVIGHKVFRCFGE</sequence>
<organism evidence="1 2">
    <name type="scientific">Stylonychia lemnae</name>
    <name type="common">Ciliate</name>
    <dbReference type="NCBI Taxonomy" id="5949"/>
    <lineage>
        <taxon>Eukaryota</taxon>
        <taxon>Sar</taxon>
        <taxon>Alveolata</taxon>
        <taxon>Ciliophora</taxon>
        <taxon>Intramacronucleata</taxon>
        <taxon>Spirotrichea</taxon>
        <taxon>Stichotrichia</taxon>
        <taxon>Sporadotrichida</taxon>
        <taxon>Oxytrichidae</taxon>
        <taxon>Stylonychinae</taxon>
        <taxon>Stylonychia</taxon>
    </lineage>
</organism>
<reference evidence="1 2" key="1">
    <citation type="submission" date="2014-06" db="EMBL/GenBank/DDBJ databases">
        <authorList>
            <person name="Swart Estienne"/>
        </authorList>
    </citation>
    <scope>NUCLEOTIDE SEQUENCE [LARGE SCALE GENOMIC DNA]</scope>
    <source>
        <strain evidence="1 2">130c</strain>
    </source>
</reference>
<dbReference type="InParanoid" id="A0A078A4J3"/>
<keyword evidence="2" id="KW-1185">Reference proteome</keyword>
<evidence type="ECO:0000313" key="1">
    <source>
        <dbReference type="EMBL" id="CDW77087.1"/>
    </source>
</evidence>
<gene>
    <name evidence="1" type="primary">Contig6287.g6731</name>
    <name evidence="1" type="ORF">STYLEM_6055</name>
</gene>
<protein>
    <submittedName>
        <fullName evidence="1">Uncharacterized protein</fullName>
    </submittedName>
</protein>
<dbReference type="AlphaFoldDB" id="A0A078A4J3"/>
<evidence type="ECO:0000313" key="2">
    <source>
        <dbReference type="Proteomes" id="UP000039865"/>
    </source>
</evidence>
<name>A0A078A4J3_STYLE</name>
<accession>A0A078A4J3</accession>
<dbReference type="Proteomes" id="UP000039865">
    <property type="component" value="Unassembled WGS sequence"/>
</dbReference>
<dbReference type="EMBL" id="CCKQ01005827">
    <property type="protein sequence ID" value="CDW77087.1"/>
    <property type="molecule type" value="Genomic_DNA"/>
</dbReference>